<dbReference type="InterPro" id="IPR004500">
    <property type="entry name" value="Pro-tRNA-synth_IIa_bac-type"/>
</dbReference>
<evidence type="ECO:0000256" key="2">
    <source>
        <dbReference type="ARBA" id="ARBA00008226"/>
    </source>
</evidence>
<dbReference type="CDD" id="cd00861">
    <property type="entry name" value="ProRS_anticodon_short"/>
    <property type="match status" value="1"/>
</dbReference>
<dbReference type="EC" id="6.1.1.15" evidence="4"/>
<reference evidence="14 15" key="1">
    <citation type="submission" date="2013-03" db="EMBL/GenBank/DDBJ databases">
        <title>The Genome Sequence of Cladophialophora carrionii CBS 160.54.</title>
        <authorList>
            <consortium name="The Broad Institute Genomics Platform"/>
            <person name="Cuomo C."/>
            <person name="de Hoog S."/>
            <person name="Gorbushina A."/>
            <person name="Walker B."/>
            <person name="Young S.K."/>
            <person name="Zeng Q."/>
            <person name="Gargeya S."/>
            <person name="Fitzgerald M."/>
            <person name="Haas B."/>
            <person name="Abouelleil A."/>
            <person name="Allen A.W."/>
            <person name="Alvarado L."/>
            <person name="Arachchi H.M."/>
            <person name="Berlin A.M."/>
            <person name="Chapman S.B."/>
            <person name="Gainer-Dewar J."/>
            <person name="Goldberg J."/>
            <person name="Griggs A."/>
            <person name="Gujja S."/>
            <person name="Hansen M."/>
            <person name="Howarth C."/>
            <person name="Imamovic A."/>
            <person name="Ireland A."/>
            <person name="Larimer J."/>
            <person name="McCowan C."/>
            <person name="Murphy C."/>
            <person name="Pearson M."/>
            <person name="Poon T.W."/>
            <person name="Priest M."/>
            <person name="Roberts A."/>
            <person name="Saif S."/>
            <person name="Shea T."/>
            <person name="Sisk P."/>
            <person name="Sykes S."/>
            <person name="Wortman J."/>
            <person name="Nusbaum C."/>
            <person name="Birren B."/>
        </authorList>
    </citation>
    <scope>NUCLEOTIDE SEQUENCE [LARGE SCALE GENOMIC DNA]</scope>
    <source>
        <strain evidence="14 15">CBS 160.54</strain>
    </source>
</reference>
<proteinExistence type="inferred from homology"/>
<dbReference type="GO" id="GO:0006433">
    <property type="term" value="P:prolyl-tRNA aminoacylation"/>
    <property type="evidence" value="ECO:0007669"/>
    <property type="project" value="InterPro"/>
</dbReference>
<dbReference type="InterPro" id="IPR006195">
    <property type="entry name" value="aa-tRNA-synth_II"/>
</dbReference>
<evidence type="ECO:0000256" key="9">
    <source>
        <dbReference type="ARBA" id="ARBA00022917"/>
    </source>
</evidence>
<dbReference type="PRINTS" id="PR01046">
    <property type="entry name" value="TRNASYNTHPRO"/>
</dbReference>
<dbReference type="InterPro" id="IPR002316">
    <property type="entry name" value="Pro-tRNA-ligase_IIa"/>
</dbReference>
<dbReference type="OrthoDB" id="10267474at2759"/>
<dbReference type="VEuPathDB" id="FungiDB:G647_07441"/>
<gene>
    <name evidence="14" type="ORF">G647_07441</name>
</gene>
<dbReference type="PANTHER" id="PTHR42753:SF2">
    <property type="entry name" value="PROLINE--TRNA LIGASE"/>
    <property type="match status" value="1"/>
</dbReference>
<dbReference type="InterPro" id="IPR004154">
    <property type="entry name" value="Anticodon-bd"/>
</dbReference>
<dbReference type="InterPro" id="IPR045864">
    <property type="entry name" value="aa-tRNA-synth_II/BPL/LPL"/>
</dbReference>
<dbReference type="SUPFAM" id="SSF52954">
    <property type="entry name" value="Class II aaRS ABD-related"/>
    <property type="match status" value="1"/>
</dbReference>
<sequence>MKPRVGCWPRRRAVWRPSSLRLLGARHTHNDSRQRISDFWIPTVNVQKQDAATDATQLLIRAGFLRQAYAGIFQMLPLGLRVQEKLERLIDKHMRSVKASKVSLSSISSQALWEKSGRLKAGGEMFTFQDRKDVGWLLAPTHEEEITNLLAELIHTPQQLPIRLYQISRKYRDEKRPRGGLLRGREFLMKDLYTFDHNPEAAHITYDEIRNAYRSFLDELKIKYIEARATSGDMGGNLSHEYHFPNFAGEDTVITCSDCDYARNEEFVSQLPYKRELFNNVEDFLQNYSGQGEIPGGFLQEDFLSTDRLSLVRVITAKAFERASSREIATRTVNPYAVKAALNGILDIDTGVEDPLDHFKESLSDHLGHDGSKQRSVYYVLDSTVPAGLVPRSSVSEFLDAQVNHYAVRAPQNARMGANSLLKRESGDPCPQCKAGTLSIDKAIEIGHTFHLGTRYSSKLGLATKQEGGKQSTPVEMGCHGIGVSRLIAATASCLSDEVGLNWPRAIAPFEAVIVVQPSQDQRLQAAECLYDQLSATNLGGVDAILDDRNQGTGWKLKDADMIGYPVIVVIGKAFDKGKVEVQCRRLKVKQEVDIESTHDFVHRLLKQL</sequence>
<comment type="subcellular location">
    <subcellularLocation>
        <location evidence="1">Cytoplasm</location>
    </subcellularLocation>
</comment>
<keyword evidence="7" id="KW-0547">Nucleotide-binding</keyword>
<evidence type="ECO:0000256" key="7">
    <source>
        <dbReference type="ARBA" id="ARBA00022741"/>
    </source>
</evidence>
<dbReference type="InterPro" id="IPR050062">
    <property type="entry name" value="Pro-tRNA_synthetase"/>
</dbReference>
<dbReference type="Gene3D" id="3.40.50.800">
    <property type="entry name" value="Anticodon-binding domain"/>
    <property type="match status" value="1"/>
</dbReference>
<dbReference type="GO" id="GO:0005739">
    <property type="term" value="C:mitochondrion"/>
    <property type="evidence" value="ECO:0007669"/>
    <property type="project" value="TreeGrafter"/>
</dbReference>
<keyword evidence="10" id="KW-0030">Aminoacyl-tRNA synthetase</keyword>
<dbReference type="InterPro" id="IPR044140">
    <property type="entry name" value="ProRS_anticodon_short"/>
</dbReference>
<comment type="catalytic activity">
    <reaction evidence="12">
        <text>tRNA(Pro) + L-proline + ATP = L-prolyl-tRNA(Pro) + AMP + diphosphate</text>
        <dbReference type="Rhea" id="RHEA:14305"/>
        <dbReference type="Rhea" id="RHEA-COMP:9700"/>
        <dbReference type="Rhea" id="RHEA-COMP:9702"/>
        <dbReference type="ChEBI" id="CHEBI:30616"/>
        <dbReference type="ChEBI" id="CHEBI:33019"/>
        <dbReference type="ChEBI" id="CHEBI:60039"/>
        <dbReference type="ChEBI" id="CHEBI:78442"/>
        <dbReference type="ChEBI" id="CHEBI:78532"/>
        <dbReference type="ChEBI" id="CHEBI:456215"/>
        <dbReference type="EC" id="6.1.1.15"/>
    </reaction>
</comment>
<evidence type="ECO:0000256" key="10">
    <source>
        <dbReference type="ARBA" id="ARBA00023146"/>
    </source>
</evidence>
<dbReference type="InterPro" id="IPR002314">
    <property type="entry name" value="aa-tRNA-synt_IIb"/>
</dbReference>
<dbReference type="Proteomes" id="UP000030678">
    <property type="component" value="Unassembled WGS sequence"/>
</dbReference>
<dbReference type="GO" id="GO:0004827">
    <property type="term" value="F:proline-tRNA ligase activity"/>
    <property type="evidence" value="ECO:0007669"/>
    <property type="project" value="UniProtKB-EC"/>
</dbReference>
<keyword evidence="5" id="KW-0963">Cytoplasm</keyword>
<dbReference type="Gene3D" id="3.30.930.10">
    <property type="entry name" value="Bira Bifunctional Protein, Domain 2"/>
    <property type="match status" value="2"/>
</dbReference>
<dbReference type="Pfam" id="PF03129">
    <property type="entry name" value="HGTP_anticodon"/>
    <property type="match status" value="1"/>
</dbReference>
<name>V9D511_9EURO</name>
<dbReference type="PANTHER" id="PTHR42753">
    <property type="entry name" value="MITOCHONDRIAL RIBOSOME PROTEIN L39/PROLYL-TRNA LIGASE FAMILY MEMBER"/>
    <property type="match status" value="1"/>
</dbReference>
<comment type="similarity">
    <text evidence="2">Belongs to the class-II aminoacyl-tRNA synthetase family.</text>
</comment>
<evidence type="ECO:0000256" key="8">
    <source>
        <dbReference type="ARBA" id="ARBA00022840"/>
    </source>
</evidence>
<dbReference type="GO" id="GO:0005524">
    <property type="term" value="F:ATP binding"/>
    <property type="evidence" value="ECO:0007669"/>
    <property type="project" value="UniProtKB-KW"/>
</dbReference>
<accession>V9D511</accession>
<dbReference type="Pfam" id="PF00587">
    <property type="entry name" value="tRNA-synt_2b"/>
    <property type="match status" value="1"/>
</dbReference>
<dbReference type="PROSITE" id="PS50862">
    <property type="entry name" value="AA_TRNA_LIGASE_II"/>
    <property type="match status" value="1"/>
</dbReference>
<evidence type="ECO:0000256" key="12">
    <source>
        <dbReference type="ARBA" id="ARBA00047671"/>
    </source>
</evidence>
<protein>
    <recommendedName>
        <fullName evidence="4">proline--tRNA ligase</fullName>
        <ecNumber evidence="4">6.1.1.15</ecNumber>
    </recommendedName>
    <alternativeName>
        <fullName evidence="11">Prolyl-tRNA synthetase</fullName>
    </alternativeName>
</protein>
<dbReference type="SUPFAM" id="SSF55681">
    <property type="entry name" value="Class II aaRS and biotin synthetases"/>
    <property type="match status" value="1"/>
</dbReference>
<evidence type="ECO:0000256" key="6">
    <source>
        <dbReference type="ARBA" id="ARBA00022598"/>
    </source>
</evidence>
<evidence type="ECO:0000313" key="15">
    <source>
        <dbReference type="Proteomes" id="UP000030678"/>
    </source>
</evidence>
<dbReference type="EMBL" id="KB822707">
    <property type="protein sequence ID" value="ETI21097.1"/>
    <property type="molecule type" value="Genomic_DNA"/>
</dbReference>
<dbReference type="GeneID" id="19985934"/>
<comment type="subunit">
    <text evidence="3">Homodimer.</text>
</comment>
<evidence type="ECO:0000256" key="1">
    <source>
        <dbReference type="ARBA" id="ARBA00004496"/>
    </source>
</evidence>
<feature type="domain" description="Aminoacyl-transfer RNA synthetases class-II family profile" evidence="13">
    <location>
        <begin position="79"/>
        <end position="504"/>
    </location>
</feature>
<keyword evidence="8" id="KW-0067">ATP-binding</keyword>
<evidence type="ECO:0000256" key="11">
    <source>
        <dbReference type="ARBA" id="ARBA00029731"/>
    </source>
</evidence>
<organism evidence="14 15">
    <name type="scientific">Cladophialophora carrionii CBS 160.54</name>
    <dbReference type="NCBI Taxonomy" id="1279043"/>
    <lineage>
        <taxon>Eukaryota</taxon>
        <taxon>Fungi</taxon>
        <taxon>Dikarya</taxon>
        <taxon>Ascomycota</taxon>
        <taxon>Pezizomycotina</taxon>
        <taxon>Eurotiomycetes</taxon>
        <taxon>Chaetothyriomycetidae</taxon>
        <taxon>Chaetothyriales</taxon>
        <taxon>Herpotrichiellaceae</taxon>
        <taxon>Cladophialophora</taxon>
    </lineage>
</organism>
<evidence type="ECO:0000256" key="4">
    <source>
        <dbReference type="ARBA" id="ARBA00012831"/>
    </source>
</evidence>
<dbReference type="InterPro" id="IPR036621">
    <property type="entry name" value="Anticodon-bd_dom_sf"/>
</dbReference>
<dbReference type="RefSeq" id="XP_008729978.1">
    <property type="nucleotide sequence ID" value="XM_008731756.1"/>
</dbReference>
<dbReference type="AlphaFoldDB" id="V9D511"/>
<evidence type="ECO:0000313" key="14">
    <source>
        <dbReference type="EMBL" id="ETI21097.1"/>
    </source>
</evidence>
<evidence type="ECO:0000256" key="3">
    <source>
        <dbReference type="ARBA" id="ARBA00011738"/>
    </source>
</evidence>
<evidence type="ECO:0000256" key="5">
    <source>
        <dbReference type="ARBA" id="ARBA00022490"/>
    </source>
</evidence>
<dbReference type="NCBIfam" id="TIGR00409">
    <property type="entry name" value="proS_fam_II"/>
    <property type="match status" value="1"/>
</dbReference>
<keyword evidence="6 14" id="KW-0436">Ligase</keyword>
<keyword evidence="9" id="KW-0648">Protein biosynthesis</keyword>
<evidence type="ECO:0000259" key="13">
    <source>
        <dbReference type="PROSITE" id="PS50862"/>
    </source>
</evidence>
<dbReference type="HOGENOM" id="CLU_016739_2_2_1"/>